<accession>A0A0H5C2X2</accession>
<dbReference type="PANTHER" id="PTHR39214">
    <property type="entry name" value="MICROBODY (PEROXISOME) BIOGENESIS PROTEIN PEROXIN 8 (EUROFUNG)"/>
    <property type="match status" value="1"/>
</dbReference>
<reference evidence="2" key="1">
    <citation type="journal article" date="2015" name="J. Biotechnol.">
        <title>The structure of the Cyberlindnera jadinii genome and its relation to Candida utilis analyzed by the occurrence of single nucleotide polymorphisms.</title>
        <authorList>
            <person name="Rupp O."/>
            <person name="Brinkrolf K."/>
            <person name="Buerth C."/>
            <person name="Kunigo M."/>
            <person name="Schneider J."/>
            <person name="Jaenicke S."/>
            <person name="Goesmann A."/>
            <person name="Puehler A."/>
            <person name="Jaeger K.-E."/>
            <person name="Ernst J.F."/>
        </authorList>
    </citation>
    <scope>NUCLEOTIDE SEQUENCE [LARGE SCALE GENOMIC DNA]</scope>
    <source>
        <strain evidence="2">ATCC 18201 / CBS 1600 / BCRC 20928 / JCM 3617 / NBRC 0987 / NRRL Y-1542</strain>
    </source>
</reference>
<dbReference type="Proteomes" id="UP000038830">
    <property type="component" value="Unassembled WGS sequence"/>
</dbReference>
<protein>
    <submittedName>
        <fullName evidence="1">Uncharacterized protein</fullName>
    </submittedName>
</protein>
<evidence type="ECO:0000313" key="1">
    <source>
        <dbReference type="EMBL" id="CEP21982.1"/>
    </source>
</evidence>
<proteinExistence type="predicted"/>
<sequence length="627" mass="71080">MSKRYLLGAQGRAIQQRLEQQPLPPSSLQVAHLVDTQRDVELLLSTLSSGSKADSQQLLSYMVHYLPRVKNGDNVQLLMGAFLQNERVFDTFEHSYLVIEAFKALFEQKVLISKPSLPLTKFFHGVLSALYSSPVEDWKKSCVLTGITLSKPLFDAHAIPETRGYFEQCYANVTKLNHEIIARGFNASSTNDYTVNSIWAISLACSMISFNDHMKANLPHNAILMHVIDMVFRSPLGISHGELKQSQSPVCKHLSRLAYVVDNCFIQGVKVPIMDSAIGTILDFSMELHSRFIDNEQCWDFLKLVLFGIVIMLQGYSTFTLHIHNGLKGVQYTKMTSNVLKTLYCLNFIVEKMGSGGFQVYNYVLFTSMDGLFQHGSKQAEILGQWMIYSLDSSLIPQSQYESSKALFAMIYLEHFTRCCREEFYDTVIHPFVKHFIHLPQPLSLHLRHVHRELVESAHSVVLATYSSQKNSSIIAMNATTYLNTVLSQFPVVLSSRQLCLAVETIVRAVAPPSQASQLNRDNLREVLHMLYITIINCPCSTPLKEEGISGGPRTVRQAFINALMTALPFIPLRFLEQWLSNIWELCQGDAYLQDKLWKTISENLDMQRGSVGIQWWYNKDSLAPKL</sequence>
<dbReference type="AlphaFoldDB" id="A0A0H5C2X2"/>
<dbReference type="EMBL" id="CDQK01000002">
    <property type="protein sequence ID" value="CEP21982.1"/>
    <property type="molecule type" value="Genomic_DNA"/>
</dbReference>
<gene>
    <name evidence="1" type="ORF">BN1211_2211</name>
</gene>
<name>A0A0H5C2X2_CYBJN</name>
<dbReference type="InterPro" id="IPR055334">
    <property type="entry name" value="PEX8-like"/>
</dbReference>
<dbReference type="PANTHER" id="PTHR39214:SF1">
    <property type="entry name" value="MICROBODY (PEROXISOME) BIOGENESIS PROTEIN PEROXIN 8 (EUROFUNG)"/>
    <property type="match status" value="1"/>
</dbReference>
<evidence type="ECO:0000313" key="2">
    <source>
        <dbReference type="Proteomes" id="UP000038830"/>
    </source>
</evidence>
<organism evidence="1 2">
    <name type="scientific">Cyberlindnera jadinii (strain ATCC 18201 / CBS 1600 / BCRC 20928 / JCM 3617 / NBRC 0987 / NRRL Y-1542)</name>
    <name type="common">Torula yeast</name>
    <name type="synonym">Candida utilis</name>
    <dbReference type="NCBI Taxonomy" id="983966"/>
    <lineage>
        <taxon>Eukaryota</taxon>
        <taxon>Fungi</taxon>
        <taxon>Dikarya</taxon>
        <taxon>Ascomycota</taxon>
        <taxon>Saccharomycotina</taxon>
        <taxon>Saccharomycetes</taxon>
        <taxon>Phaffomycetales</taxon>
        <taxon>Phaffomycetaceae</taxon>
        <taxon>Cyberlindnera</taxon>
    </lineage>
</organism>